<dbReference type="GO" id="GO:0006310">
    <property type="term" value="P:DNA recombination"/>
    <property type="evidence" value="ECO:0007669"/>
    <property type="project" value="UniProtKB-KW"/>
</dbReference>
<dbReference type="GO" id="GO:0015074">
    <property type="term" value="P:DNA integration"/>
    <property type="evidence" value="ECO:0007669"/>
    <property type="project" value="InterPro"/>
</dbReference>
<sequence>VREIAKACGIKKKKDVTSHAGRHTAATYLLNKGISVEVVQKIMGHTNLKQTQHYADLLKITIAREIKDKFEIPK</sequence>
<dbReference type="GO" id="GO:0003677">
    <property type="term" value="F:DNA binding"/>
    <property type="evidence" value="ECO:0007669"/>
    <property type="project" value="InterPro"/>
</dbReference>
<dbReference type="InterPro" id="IPR002104">
    <property type="entry name" value="Integrase_catalytic"/>
</dbReference>
<name>X1NVN5_9ZZZZ</name>
<reference evidence="3" key="1">
    <citation type="journal article" date="2014" name="Front. Microbiol.">
        <title>High frequency of phylogenetically diverse reductive dehalogenase-homologous genes in deep subseafloor sedimentary metagenomes.</title>
        <authorList>
            <person name="Kawai M."/>
            <person name="Futagami T."/>
            <person name="Toyoda A."/>
            <person name="Takaki Y."/>
            <person name="Nishi S."/>
            <person name="Hori S."/>
            <person name="Arai W."/>
            <person name="Tsubouchi T."/>
            <person name="Morono Y."/>
            <person name="Uchiyama I."/>
            <person name="Ito T."/>
            <person name="Fujiyama A."/>
            <person name="Inagaki F."/>
            <person name="Takami H."/>
        </authorList>
    </citation>
    <scope>NUCLEOTIDE SEQUENCE</scope>
    <source>
        <strain evidence="3">Expedition CK06-06</strain>
    </source>
</reference>
<dbReference type="PROSITE" id="PS51898">
    <property type="entry name" value="TYR_RECOMBINASE"/>
    <property type="match status" value="1"/>
</dbReference>
<dbReference type="AlphaFoldDB" id="X1NVN5"/>
<protein>
    <recommendedName>
        <fullName evidence="2">Tyr recombinase domain-containing protein</fullName>
    </recommendedName>
</protein>
<organism evidence="3">
    <name type="scientific">marine sediment metagenome</name>
    <dbReference type="NCBI Taxonomy" id="412755"/>
    <lineage>
        <taxon>unclassified sequences</taxon>
        <taxon>metagenomes</taxon>
        <taxon>ecological metagenomes</taxon>
    </lineage>
</organism>
<dbReference type="Pfam" id="PF00589">
    <property type="entry name" value="Phage_integrase"/>
    <property type="match status" value="1"/>
</dbReference>
<evidence type="ECO:0000259" key="2">
    <source>
        <dbReference type="PROSITE" id="PS51898"/>
    </source>
</evidence>
<keyword evidence="1" id="KW-0233">DNA recombination</keyword>
<comment type="caution">
    <text evidence="3">The sequence shown here is derived from an EMBL/GenBank/DDBJ whole genome shotgun (WGS) entry which is preliminary data.</text>
</comment>
<feature type="domain" description="Tyr recombinase" evidence="2">
    <location>
        <begin position="1"/>
        <end position="67"/>
    </location>
</feature>
<accession>X1NVN5</accession>
<proteinExistence type="predicted"/>
<gene>
    <name evidence="3" type="ORF">S06H3_32670</name>
</gene>
<dbReference type="InterPro" id="IPR050090">
    <property type="entry name" value="Tyrosine_recombinase_XerCD"/>
</dbReference>
<dbReference type="PANTHER" id="PTHR30349">
    <property type="entry name" value="PHAGE INTEGRASE-RELATED"/>
    <property type="match status" value="1"/>
</dbReference>
<dbReference type="InterPro" id="IPR011010">
    <property type="entry name" value="DNA_brk_join_enz"/>
</dbReference>
<dbReference type="PANTHER" id="PTHR30349:SF64">
    <property type="entry name" value="PROPHAGE INTEGRASE INTD-RELATED"/>
    <property type="match status" value="1"/>
</dbReference>
<evidence type="ECO:0000256" key="1">
    <source>
        <dbReference type="ARBA" id="ARBA00023172"/>
    </source>
</evidence>
<dbReference type="SUPFAM" id="SSF56349">
    <property type="entry name" value="DNA breaking-rejoining enzymes"/>
    <property type="match status" value="1"/>
</dbReference>
<dbReference type="Gene3D" id="1.10.443.10">
    <property type="entry name" value="Intergrase catalytic core"/>
    <property type="match status" value="1"/>
</dbReference>
<dbReference type="EMBL" id="BARV01019443">
    <property type="protein sequence ID" value="GAI30845.1"/>
    <property type="molecule type" value="Genomic_DNA"/>
</dbReference>
<feature type="non-terminal residue" evidence="3">
    <location>
        <position position="1"/>
    </location>
</feature>
<dbReference type="InterPro" id="IPR013762">
    <property type="entry name" value="Integrase-like_cat_sf"/>
</dbReference>
<evidence type="ECO:0000313" key="3">
    <source>
        <dbReference type="EMBL" id="GAI30845.1"/>
    </source>
</evidence>